<comment type="caution">
    <text evidence="4">The sequence shown here is derived from an EMBL/GenBank/DDBJ whole genome shotgun (WGS) entry which is preliminary data.</text>
</comment>
<feature type="domain" description="DDE Tnp4" evidence="3">
    <location>
        <begin position="23"/>
        <end position="100"/>
    </location>
</feature>
<evidence type="ECO:0000256" key="2">
    <source>
        <dbReference type="ARBA" id="ARBA00022723"/>
    </source>
</evidence>
<evidence type="ECO:0000313" key="5">
    <source>
        <dbReference type="Proteomes" id="UP001162156"/>
    </source>
</evidence>
<evidence type="ECO:0000256" key="1">
    <source>
        <dbReference type="ARBA" id="ARBA00001968"/>
    </source>
</evidence>
<dbReference type="GO" id="GO:0046872">
    <property type="term" value="F:metal ion binding"/>
    <property type="evidence" value="ECO:0007669"/>
    <property type="project" value="UniProtKB-KW"/>
</dbReference>
<dbReference type="InterPro" id="IPR027806">
    <property type="entry name" value="HARBI1_dom"/>
</dbReference>
<evidence type="ECO:0000313" key="4">
    <source>
        <dbReference type="EMBL" id="KAJ8958779.1"/>
    </source>
</evidence>
<name>A0AAV8Z3T5_9CUCU</name>
<protein>
    <recommendedName>
        <fullName evidence="3">DDE Tnp4 domain-containing protein</fullName>
    </recommendedName>
</protein>
<organism evidence="4 5">
    <name type="scientific">Rhamnusium bicolor</name>
    <dbReference type="NCBI Taxonomy" id="1586634"/>
    <lineage>
        <taxon>Eukaryota</taxon>
        <taxon>Metazoa</taxon>
        <taxon>Ecdysozoa</taxon>
        <taxon>Arthropoda</taxon>
        <taxon>Hexapoda</taxon>
        <taxon>Insecta</taxon>
        <taxon>Pterygota</taxon>
        <taxon>Neoptera</taxon>
        <taxon>Endopterygota</taxon>
        <taxon>Coleoptera</taxon>
        <taxon>Polyphaga</taxon>
        <taxon>Cucujiformia</taxon>
        <taxon>Chrysomeloidea</taxon>
        <taxon>Cerambycidae</taxon>
        <taxon>Lepturinae</taxon>
        <taxon>Rhagiini</taxon>
        <taxon>Rhamnusium</taxon>
    </lineage>
</organism>
<proteinExistence type="predicted"/>
<accession>A0AAV8Z3T5</accession>
<keyword evidence="5" id="KW-1185">Reference proteome</keyword>
<keyword evidence="2" id="KW-0479">Metal-binding</keyword>
<reference evidence="4" key="1">
    <citation type="journal article" date="2023" name="Insect Mol. Biol.">
        <title>Genome sequencing provides insights into the evolution of gene families encoding plant cell wall-degrading enzymes in longhorned beetles.</title>
        <authorList>
            <person name="Shin N.R."/>
            <person name="Okamura Y."/>
            <person name="Kirsch R."/>
            <person name="Pauchet Y."/>
        </authorList>
    </citation>
    <scope>NUCLEOTIDE SEQUENCE</scope>
    <source>
        <strain evidence="4">RBIC_L_NR</strain>
    </source>
</reference>
<gene>
    <name evidence="4" type="ORF">NQ314_006355</name>
</gene>
<sequence length="162" mass="18353">MKNGSLNIPDPAPLQQDLILPFVLVGDEAFALDANLLRPFGGQNLTVAKRIFNYRFTRARRFVECTFGILANKWRIFHRLLIVSKEFAKDIVKATVILHNLVRERDGLRPSDMYVGTHTQGLQDIPQGTGVRGGRHANDVRNEFSNYFMSPTGSLPWQMAKI</sequence>
<dbReference type="Proteomes" id="UP001162156">
    <property type="component" value="Unassembled WGS sequence"/>
</dbReference>
<dbReference type="AlphaFoldDB" id="A0AAV8Z3T5"/>
<comment type="cofactor">
    <cofactor evidence="1">
        <name>a divalent metal cation</name>
        <dbReference type="ChEBI" id="CHEBI:60240"/>
    </cofactor>
</comment>
<dbReference type="Pfam" id="PF13359">
    <property type="entry name" value="DDE_Tnp_4"/>
    <property type="match status" value="1"/>
</dbReference>
<evidence type="ECO:0000259" key="3">
    <source>
        <dbReference type="Pfam" id="PF13359"/>
    </source>
</evidence>
<dbReference type="EMBL" id="JANEYF010001712">
    <property type="protein sequence ID" value="KAJ8958779.1"/>
    <property type="molecule type" value="Genomic_DNA"/>
</dbReference>